<feature type="transmembrane region" description="Helical" evidence="4">
    <location>
        <begin position="44"/>
        <end position="65"/>
    </location>
</feature>
<dbReference type="GeneID" id="92077817"/>
<dbReference type="EMBL" id="JAQQWE010000005">
    <property type="protein sequence ID" value="KAK7952805.1"/>
    <property type="molecule type" value="Genomic_DNA"/>
</dbReference>
<evidence type="ECO:0000313" key="5">
    <source>
        <dbReference type="EMBL" id="KAK7952805.1"/>
    </source>
</evidence>
<dbReference type="RefSeq" id="XP_066700867.1">
    <property type="nucleotide sequence ID" value="XM_066844755.1"/>
</dbReference>
<feature type="region of interest" description="Disordered" evidence="3">
    <location>
        <begin position="271"/>
        <end position="293"/>
    </location>
</feature>
<comment type="similarity">
    <text evidence="2">Belongs to the ustYa family.</text>
</comment>
<name>A0ABR1QFP8_9PEZI</name>
<keyword evidence="4" id="KW-1133">Transmembrane helix</keyword>
<evidence type="ECO:0000256" key="1">
    <source>
        <dbReference type="ARBA" id="ARBA00004685"/>
    </source>
</evidence>
<feature type="compositionally biased region" description="Basic and acidic residues" evidence="3">
    <location>
        <begin position="1"/>
        <end position="12"/>
    </location>
</feature>
<reference evidence="5 6" key="1">
    <citation type="submission" date="2023-01" db="EMBL/GenBank/DDBJ databases">
        <title>Analysis of 21 Apiospora genomes using comparative genomics revels a genus with tremendous synthesis potential of carbohydrate active enzymes and secondary metabolites.</title>
        <authorList>
            <person name="Sorensen T."/>
        </authorList>
    </citation>
    <scope>NUCLEOTIDE SEQUENCE [LARGE SCALE GENOMIC DNA]</scope>
    <source>
        <strain evidence="5 6">CBS 24483</strain>
    </source>
</reference>
<dbReference type="Proteomes" id="UP001391051">
    <property type="component" value="Unassembled WGS sequence"/>
</dbReference>
<feature type="region of interest" description="Disordered" evidence="3">
    <location>
        <begin position="1"/>
        <end position="30"/>
    </location>
</feature>
<keyword evidence="6" id="KW-1185">Reference proteome</keyword>
<dbReference type="Pfam" id="PF11807">
    <property type="entry name" value="UstYa"/>
    <property type="match status" value="1"/>
</dbReference>
<organism evidence="5 6">
    <name type="scientific">Apiospora aurea</name>
    <dbReference type="NCBI Taxonomy" id="335848"/>
    <lineage>
        <taxon>Eukaryota</taxon>
        <taxon>Fungi</taxon>
        <taxon>Dikarya</taxon>
        <taxon>Ascomycota</taxon>
        <taxon>Pezizomycotina</taxon>
        <taxon>Sordariomycetes</taxon>
        <taxon>Xylariomycetidae</taxon>
        <taxon>Amphisphaeriales</taxon>
        <taxon>Apiosporaceae</taxon>
        <taxon>Apiospora</taxon>
    </lineage>
</organism>
<keyword evidence="4" id="KW-0812">Transmembrane</keyword>
<evidence type="ECO:0000256" key="4">
    <source>
        <dbReference type="SAM" id="Phobius"/>
    </source>
</evidence>
<evidence type="ECO:0008006" key="7">
    <source>
        <dbReference type="Google" id="ProtNLM"/>
    </source>
</evidence>
<dbReference type="PANTHER" id="PTHR33365">
    <property type="entry name" value="YALI0B05434P"/>
    <property type="match status" value="1"/>
</dbReference>
<evidence type="ECO:0000256" key="2">
    <source>
        <dbReference type="ARBA" id="ARBA00035112"/>
    </source>
</evidence>
<proteinExistence type="inferred from homology"/>
<protein>
    <recommendedName>
        <fullName evidence="7">Tat pathway signal sequence</fullName>
    </recommendedName>
</protein>
<evidence type="ECO:0000313" key="6">
    <source>
        <dbReference type="Proteomes" id="UP001391051"/>
    </source>
</evidence>
<comment type="pathway">
    <text evidence="1">Mycotoxin biosynthesis.</text>
</comment>
<comment type="caution">
    <text evidence="5">The sequence shown here is derived from an EMBL/GenBank/DDBJ whole genome shotgun (WGS) entry which is preliminary data.</text>
</comment>
<dbReference type="PANTHER" id="PTHR33365:SF4">
    <property type="entry name" value="CYCLOCHLOROTINE BIOSYNTHESIS PROTEIN O"/>
    <property type="match status" value="1"/>
</dbReference>
<keyword evidence="4" id="KW-0472">Membrane</keyword>
<accession>A0ABR1QFP8</accession>
<evidence type="ECO:0000256" key="3">
    <source>
        <dbReference type="SAM" id="MobiDB-lite"/>
    </source>
</evidence>
<gene>
    <name evidence="5" type="ORF">PG986_008533</name>
</gene>
<dbReference type="InterPro" id="IPR021765">
    <property type="entry name" value="UstYa-like"/>
</dbReference>
<sequence length="293" mass="33517">MSAAKEGYKPYTDDSSSETGSAEEPLQGQFWRAPWPAPRNRSRWLLIAALATSTFFAGTTAWLGVEVIRIRNSGSFGRGFPNELGPAKRTIEVESQWFEGSPAFLDDGFEYVPPPDDGIPRLKYTGDPTLEEDRKEMDRNWAMYHWGRFFLLEEHEAREAWGPDYQKYHAPKQGGYVAALEVMHTIHCLDHIRKGFRPDVYPPDNEIHGVKHIDHCINHLRQVILCAGDLTPIPSVYFTGIENNYINSDRPHTCRNFKKIRDWVSERFNGSQAVQPEPGSVDPEEWKKLNGLE</sequence>
<feature type="compositionally biased region" description="Basic and acidic residues" evidence="3">
    <location>
        <begin position="284"/>
        <end position="293"/>
    </location>
</feature>